<name>A0A0R1QL31_9LACO</name>
<sequence length="123" mass="13501">MELGSLAEWVEGLGELLAVSVALFLPYYQQHKQTKEKNQRAKQVIIGSTNTLLSQNEVAGTASYRELAGFVSIYMVLVTNDKAGEIITLGSDIIDIINNQTHLSSEQIAQIKNKLAELDAIKP</sequence>
<dbReference type="OrthoDB" id="3174721at2"/>
<evidence type="ECO:0000313" key="2">
    <source>
        <dbReference type="Proteomes" id="UP000050872"/>
    </source>
</evidence>
<reference evidence="1 2" key="1">
    <citation type="journal article" date="2015" name="Genome Announc.">
        <title>Expanding the biotechnology potential of lactobacilli through comparative genomics of 213 strains and associated genera.</title>
        <authorList>
            <person name="Sun Z."/>
            <person name="Harris H.M."/>
            <person name="McCann A."/>
            <person name="Guo C."/>
            <person name="Argimon S."/>
            <person name="Zhang W."/>
            <person name="Yang X."/>
            <person name="Jeffery I.B."/>
            <person name="Cooney J.C."/>
            <person name="Kagawa T.F."/>
            <person name="Liu W."/>
            <person name="Song Y."/>
            <person name="Salvetti E."/>
            <person name="Wrobel A."/>
            <person name="Rasinkangas P."/>
            <person name="Parkhill J."/>
            <person name="Rea M.C."/>
            <person name="O'Sullivan O."/>
            <person name="Ritari J."/>
            <person name="Douillard F.P."/>
            <person name="Paul Ross R."/>
            <person name="Yang R."/>
            <person name="Briner A.E."/>
            <person name="Felis G.E."/>
            <person name="de Vos W.M."/>
            <person name="Barrangou R."/>
            <person name="Klaenhammer T.R."/>
            <person name="Caufield P.W."/>
            <person name="Cui Y."/>
            <person name="Zhang H."/>
            <person name="O'Toole P.W."/>
        </authorList>
    </citation>
    <scope>NUCLEOTIDE SEQUENCE [LARGE SCALE GENOMIC DNA]</scope>
    <source>
        <strain evidence="1 2">DSM 14500</strain>
    </source>
</reference>
<dbReference type="STRING" id="1423770.FD29_GL000399"/>
<dbReference type="EMBL" id="AZEZ01000013">
    <property type="protein sequence ID" value="KRL45478.1"/>
    <property type="molecule type" value="Genomic_DNA"/>
</dbReference>
<dbReference type="AlphaFoldDB" id="A0A0R1QL31"/>
<dbReference type="Proteomes" id="UP000050872">
    <property type="component" value="Unassembled WGS sequence"/>
</dbReference>
<keyword evidence="2" id="KW-1185">Reference proteome</keyword>
<dbReference type="RefSeq" id="WP_057887378.1">
    <property type="nucleotide sequence ID" value="NZ_AZEZ01000013.1"/>
</dbReference>
<dbReference type="PATRIC" id="fig|1423770.3.peg.403"/>
<evidence type="ECO:0000313" key="1">
    <source>
        <dbReference type="EMBL" id="KRL45478.1"/>
    </source>
</evidence>
<organism evidence="1 2">
    <name type="scientific">Companilactobacillus mindensis DSM 14500</name>
    <dbReference type="NCBI Taxonomy" id="1423770"/>
    <lineage>
        <taxon>Bacteria</taxon>
        <taxon>Bacillati</taxon>
        <taxon>Bacillota</taxon>
        <taxon>Bacilli</taxon>
        <taxon>Lactobacillales</taxon>
        <taxon>Lactobacillaceae</taxon>
        <taxon>Companilactobacillus</taxon>
    </lineage>
</organism>
<protein>
    <submittedName>
        <fullName evidence="1">Uncharacterized protein</fullName>
    </submittedName>
</protein>
<proteinExistence type="predicted"/>
<accession>A0A0R1QL31</accession>
<comment type="caution">
    <text evidence="1">The sequence shown here is derived from an EMBL/GenBank/DDBJ whole genome shotgun (WGS) entry which is preliminary data.</text>
</comment>
<gene>
    <name evidence="1" type="ORF">FD29_GL000399</name>
</gene>